<evidence type="ECO:0000259" key="5">
    <source>
        <dbReference type="PROSITE" id="PS51858"/>
    </source>
</evidence>
<dbReference type="AlphaFoldDB" id="A0A4S8JPT6"/>
<dbReference type="SMART" id="SM01179">
    <property type="entry name" value="DUF862"/>
    <property type="match status" value="1"/>
</dbReference>
<dbReference type="GO" id="GO:0101005">
    <property type="term" value="F:deubiquitinase activity"/>
    <property type="evidence" value="ECO:0007669"/>
    <property type="project" value="TreeGrafter"/>
</dbReference>
<keyword evidence="2" id="KW-0645">Protease</keyword>
<dbReference type="Gene3D" id="3.90.1720.30">
    <property type="entry name" value="PPPDE domains"/>
    <property type="match status" value="1"/>
</dbReference>
<evidence type="ECO:0000256" key="1">
    <source>
        <dbReference type="ARBA" id="ARBA00008140"/>
    </source>
</evidence>
<feature type="region of interest" description="Disordered" evidence="4">
    <location>
        <begin position="1"/>
        <end position="22"/>
    </location>
</feature>
<dbReference type="InterPro" id="IPR042266">
    <property type="entry name" value="PPPDE_sf"/>
</dbReference>
<comment type="similarity">
    <text evidence="1">Belongs to the DeSI family.</text>
</comment>
<gene>
    <name evidence="6" type="ORF">C4D60_Mb01t25600</name>
</gene>
<evidence type="ECO:0000256" key="2">
    <source>
        <dbReference type="ARBA" id="ARBA00022670"/>
    </source>
</evidence>
<dbReference type="Proteomes" id="UP000317650">
    <property type="component" value="Chromosome 1"/>
</dbReference>
<accession>A0A4S8JPT6</accession>
<dbReference type="STRING" id="52838.A0A4S8JPT6"/>
<protein>
    <recommendedName>
        <fullName evidence="5">PPPDE domain-containing protein</fullName>
    </recommendedName>
</protein>
<organism evidence="6 7">
    <name type="scientific">Musa balbisiana</name>
    <name type="common">Banana</name>
    <dbReference type="NCBI Taxonomy" id="52838"/>
    <lineage>
        <taxon>Eukaryota</taxon>
        <taxon>Viridiplantae</taxon>
        <taxon>Streptophyta</taxon>
        <taxon>Embryophyta</taxon>
        <taxon>Tracheophyta</taxon>
        <taxon>Spermatophyta</taxon>
        <taxon>Magnoliopsida</taxon>
        <taxon>Liliopsida</taxon>
        <taxon>Zingiberales</taxon>
        <taxon>Musaceae</taxon>
        <taxon>Musa</taxon>
    </lineage>
</organism>
<dbReference type="EMBL" id="PYDT01000004">
    <property type="protein sequence ID" value="THU64353.1"/>
    <property type="molecule type" value="Genomic_DNA"/>
</dbReference>
<evidence type="ECO:0000256" key="3">
    <source>
        <dbReference type="ARBA" id="ARBA00022801"/>
    </source>
</evidence>
<dbReference type="PANTHER" id="PTHR12378">
    <property type="entry name" value="DESUMOYLATING ISOPEPTIDASE"/>
    <property type="match status" value="1"/>
</dbReference>
<dbReference type="InterPro" id="IPR008580">
    <property type="entry name" value="PPPDE_dom"/>
</dbReference>
<dbReference type="GO" id="GO:0006508">
    <property type="term" value="P:proteolysis"/>
    <property type="evidence" value="ECO:0007669"/>
    <property type="project" value="UniProtKB-KW"/>
</dbReference>
<comment type="caution">
    <text evidence="6">The sequence shown here is derived from an EMBL/GenBank/DDBJ whole genome shotgun (WGS) entry which is preliminary data.</text>
</comment>
<dbReference type="PROSITE" id="PS51858">
    <property type="entry name" value="PPPDE"/>
    <property type="match status" value="1"/>
</dbReference>
<evidence type="ECO:0000256" key="4">
    <source>
        <dbReference type="SAM" id="MobiDB-lite"/>
    </source>
</evidence>
<sequence>MLLSPPRDCTFSTKENEEERSGRKMKLTSKEWKSLMSLCLGGKPSVPFCIFPKVRSSSHSPGSAPVYLNVYDLTLMNGYMYWVGLGVFHTGIEVHGVEYAFGAHDYPTSGVFEVEPHHCPGFKFRKSILMGTTCLDPRQVREFVEVQSVNYNGDSYHLIVKNCNHFCEDIICKLTGNSIPKWVNRLARIGILMELVYSSNLLEITAAELILIPISQGIEIRLTDISAIEVLKVSSGQRGLMLPNYSEQVTIRLSAYCAGSFCNCLLPEASKIAAAPEDPDSPTEDGEKRRLRTAFSCLSSISMHPRHLSTPSVFLPSLKGCFPPWQFRRSTALPFKDHDDQNCDYIQRKDQ</sequence>
<dbReference type="PANTHER" id="PTHR12378:SF48">
    <property type="entry name" value="PUTATIVE THIOL PEPTIDASE FAMILY PROTEIN-RELATED"/>
    <property type="match status" value="1"/>
</dbReference>
<evidence type="ECO:0000313" key="7">
    <source>
        <dbReference type="Proteomes" id="UP000317650"/>
    </source>
</evidence>
<proteinExistence type="inferred from homology"/>
<dbReference type="Pfam" id="PF05903">
    <property type="entry name" value="Peptidase_C97"/>
    <property type="match status" value="1"/>
</dbReference>
<keyword evidence="7" id="KW-1185">Reference proteome</keyword>
<name>A0A4S8JPT6_MUSBA</name>
<reference evidence="6 7" key="1">
    <citation type="journal article" date="2019" name="Nat. Plants">
        <title>Genome sequencing of Musa balbisiana reveals subgenome evolution and function divergence in polyploid bananas.</title>
        <authorList>
            <person name="Yao X."/>
        </authorList>
    </citation>
    <scope>NUCLEOTIDE SEQUENCE [LARGE SCALE GENOMIC DNA]</scope>
    <source>
        <strain evidence="7">cv. DH-PKW</strain>
        <tissue evidence="6">Leaves</tissue>
    </source>
</reference>
<keyword evidence="3" id="KW-0378">Hydrolase</keyword>
<dbReference type="GO" id="GO:0016579">
    <property type="term" value="P:protein deubiquitination"/>
    <property type="evidence" value="ECO:0007669"/>
    <property type="project" value="TreeGrafter"/>
</dbReference>
<feature type="domain" description="PPPDE" evidence="5">
    <location>
        <begin position="64"/>
        <end position="195"/>
    </location>
</feature>
<evidence type="ECO:0000313" key="6">
    <source>
        <dbReference type="EMBL" id="THU64353.1"/>
    </source>
</evidence>